<organism evidence="2">
    <name type="scientific">marine sediment metagenome</name>
    <dbReference type="NCBI Taxonomy" id="412755"/>
    <lineage>
        <taxon>unclassified sequences</taxon>
        <taxon>metagenomes</taxon>
        <taxon>ecological metagenomes</taxon>
    </lineage>
</organism>
<dbReference type="AlphaFoldDB" id="X0RQ81"/>
<feature type="transmembrane region" description="Helical" evidence="1">
    <location>
        <begin position="66"/>
        <end position="85"/>
    </location>
</feature>
<protein>
    <submittedName>
        <fullName evidence="2">Uncharacterized protein</fullName>
    </submittedName>
</protein>
<gene>
    <name evidence="2" type="ORF">S01H1_12840</name>
</gene>
<comment type="caution">
    <text evidence="2">The sequence shown here is derived from an EMBL/GenBank/DDBJ whole genome shotgun (WGS) entry which is preliminary data.</text>
</comment>
<proteinExistence type="predicted"/>
<keyword evidence="1" id="KW-1133">Transmembrane helix</keyword>
<feature type="transmembrane region" description="Helical" evidence="1">
    <location>
        <begin position="97"/>
        <end position="116"/>
    </location>
</feature>
<name>X0RQ81_9ZZZZ</name>
<keyword evidence="1" id="KW-0812">Transmembrane</keyword>
<evidence type="ECO:0000256" key="1">
    <source>
        <dbReference type="SAM" id="Phobius"/>
    </source>
</evidence>
<reference evidence="2" key="1">
    <citation type="journal article" date="2014" name="Front. Microbiol.">
        <title>High frequency of phylogenetically diverse reductive dehalogenase-homologous genes in deep subseafloor sedimentary metagenomes.</title>
        <authorList>
            <person name="Kawai M."/>
            <person name="Futagami T."/>
            <person name="Toyoda A."/>
            <person name="Takaki Y."/>
            <person name="Nishi S."/>
            <person name="Hori S."/>
            <person name="Arai W."/>
            <person name="Tsubouchi T."/>
            <person name="Morono Y."/>
            <person name="Uchiyama I."/>
            <person name="Ito T."/>
            <person name="Fujiyama A."/>
            <person name="Inagaki F."/>
            <person name="Takami H."/>
        </authorList>
    </citation>
    <scope>NUCLEOTIDE SEQUENCE</scope>
    <source>
        <strain evidence="2">Expedition CK06-06</strain>
    </source>
</reference>
<evidence type="ECO:0000313" key="2">
    <source>
        <dbReference type="EMBL" id="GAF70989.1"/>
    </source>
</evidence>
<accession>X0RQ81</accession>
<sequence>MNYHLRQLEGLVERNGERKYHLTPLGKRALAVLGSMTDELENGYEEYLTKARPPKGEGFVIWAGRYFYLLAFSTFSFLLGLFVFVHTGVRAGSFTEIWYYYAAAFAILVIVLLVWARGWVRREAERVQGGWESFLDRLMGRRR</sequence>
<dbReference type="EMBL" id="BARS01006601">
    <property type="protein sequence ID" value="GAF70989.1"/>
    <property type="molecule type" value="Genomic_DNA"/>
</dbReference>
<keyword evidence="1" id="KW-0472">Membrane</keyword>